<evidence type="ECO:0000256" key="5">
    <source>
        <dbReference type="RuleBase" id="RU003345"/>
    </source>
</evidence>
<dbReference type="FunFam" id="3.40.309.10:FF:000025">
    <property type="entry name" value="Aldehyde dehydrogenase"/>
    <property type="match status" value="1"/>
</dbReference>
<dbReference type="Gene3D" id="3.40.605.10">
    <property type="entry name" value="Aldehyde Dehydrogenase, Chain A, domain 1"/>
    <property type="match status" value="1"/>
</dbReference>
<feature type="non-terminal residue" evidence="8">
    <location>
        <position position="1"/>
    </location>
</feature>
<comment type="similarity">
    <text evidence="1 5">Belongs to the aldehyde dehydrogenase family.</text>
</comment>
<keyword evidence="9" id="KW-1185">Reference proteome</keyword>
<evidence type="ECO:0000313" key="9">
    <source>
        <dbReference type="Proteomes" id="UP000789572"/>
    </source>
</evidence>
<evidence type="ECO:0000256" key="1">
    <source>
        <dbReference type="ARBA" id="ARBA00009986"/>
    </source>
</evidence>
<sequence length="803" mass="91208">ILGMLKLKQQMDRTKKLKRLKEKTEILENITEARIVMHDIYNRELLQEMRNDSQATYCDSELNHLGERPQKREQLDNQRAEVENFPEDDDYLTDREEISQKKDEIDNFFQSPPDIAKNVRKRRSMKDTESKSVKRNKSSNKIVVDADQSTGVPSMDVQKTYTTFNPDTILSWGHVVDKTKNFNNSDHDWFANGYNISRDFREFQIQVVDQLKNDPIFSYAMCLSSIIYVTEDKPKYVKCSDQVWKTALPKPLIPVSLAISAQLNIMEYSMSFQSGSFRIRSKEMTLTYTVTEAMPQIIEDLRKTFRSNVTKPLSYRKAQLKQLYLLLDENEDLIFDAVQKDGRKPRAEAWLGETVITKQEIVEMLKNLDSWAASEYVKVGVGHMLNSCHIRKEPVGTVLIIGSWNYPIALLLGPLIGAIAAGCTAICKPSEIASHTAALLHELVPKYLDQSAYCIVNGGPEETTSLLKNKFDHIFYTGSGSVGKLIMAAAANHLTRVTLELGGKSPVIVGNDADPSIVAKRVAWGKFFNCGQTCIAPDYIICERSMQEALLKHFPIALKELYGGDVKESPDYARLVSSRHFDRLANMLTQTQGRVIIGGETDWKELYIAPTIVADVSKDDILMQDELFGPVLPIVVVDNLDDAIAYVNSNDSPLTIYPFSKNSKTIEYILENTRSGAAVTNDVIMHFSVTNLPFGGVGASGIGSYHGKKSFDTFTHERSTMNTPYYAEKFLEMRYPPYEERKLKMLQWLFFSKPDYRNNKSARILTLKKFFGYSIVVVILAYSLRNSNMLESLVNFIKAWFKT</sequence>
<organism evidence="8 9">
    <name type="scientific">Paraglomus occultum</name>
    <dbReference type="NCBI Taxonomy" id="144539"/>
    <lineage>
        <taxon>Eukaryota</taxon>
        <taxon>Fungi</taxon>
        <taxon>Fungi incertae sedis</taxon>
        <taxon>Mucoromycota</taxon>
        <taxon>Glomeromycotina</taxon>
        <taxon>Glomeromycetes</taxon>
        <taxon>Paraglomerales</taxon>
        <taxon>Paraglomeraceae</taxon>
        <taxon>Paraglomus</taxon>
    </lineage>
</organism>
<evidence type="ECO:0000256" key="2">
    <source>
        <dbReference type="ARBA" id="ARBA00023002"/>
    </source>
</evidence>
<dbReference type="InterPro" id="IPR029510">
    <property type="entry name" value="Ald_DH_CS_GLU"/>
</dbReference>
<comment type="caution">
    <text evidence="8">The sequence shown here is derived from an EMBL/GenBank/DDBJ whole genome shotgun (WGS) entry which is preliminary data.</text>
</comment>
<keyword evidence="2 5" id="KW-0560">Oxidoreductase</keyword>
<dbReference type="InterPro" id="IPR016160">
    <property type="entry name" value="Ald_DH_CS_CYS"/>
</dbReference>
<dbReference type="Gene3D" id="3.40.309.10">
    <property type="entry name" value="Aldehyde Dehydrogenase, Chain A, domain 2"/>
    <property type="match status" value="1"/>
</dbReference>
<feature type="region of interest" description="Disordered" evidence="6">
    <location>
        <begin position="102"/>
        <end position="137"/>
    </location>
</feature>
<keyword evidence="3" id="KW-0520">NAD</keyword>
<dbReference type="Pfam" id="PF00171">
    <property type="entry name" value="Aldedh"/>
    <property type="match status" value="1"/>
</dbReference>
<evidence type="ECO:0000313" key="8">
    <source>
        <dbReference type="EMBL" id="CAG8597512.1"/>
    </source>
</evidence>
<dbReference type="InterPro" id="IPR016161">
    <property type="entry name" value="Ald_DH/histidinol_DH"/>
</dbReference>
<dbReference type="OrthoDB" id="440325at2759"/>
<name>A0A9N9CD32_9GLOM</name>
<feature type="domain" description="Aldehyde dehydrogenase" evidence="7">
    <location>
        <begin position="292"/>
        <end position="718"/>
    </location>
</feature>
<gene>
    <name evidence="8" type="ORF">POCULU_LOCUS7291</name>
</gene>
<dbReference type="EMBL" id="CAJVPJ010001605">
    <property type="protein sequence ID" value="CAG8597512.1"/>
    <property type="molecule type" value="Genomic_DNA"/>
</dbReference>
<dbReference type="InterPro" id="IPR015590">
    <property type="entry name" value="Aldehyde_DH_dom"/>
</dbReference>
<dbReference type="PANTHER" id="PTHR43570:SF16">
    <property type="entry name" value="ALDEHYDE DEHYDROGENASE TYPE III, ISOFORM Q"/>
    <property type="match status" value="1"/>
</dbReference>
<accession>A0A9N9CD32</accession>
<dbReference type="FunFam" id="3.40.605.10:FF:000004">
    <property type="entry name" value="Aldehyde dehydrogenase"/>
    <property type="match status" value="1"/>
</dbReference>
<dbReference type="GO" id="GO:0005737">
    <property type="term" value="C:cytoplasm"/>
    <property type="evidence" value="ECO:0007669"/>
    <property type="project" value="TreeGrafter"/>
</dbReference>
<reference evidence="8" key="1">
    <citation type="submission" date="2021-06" db="EMBL/GenBank/DDBJ databases">
        <authorList>
            <person name="Kallberg Y."/>
            <person name="Tangrot J."/>
            <person name="Rosling A."/>
        </authorList>
    </citation>
    <scope>NUCLEOTIDE SEQUENCE</scope>
    <source>
        <strain evidence="8">IA702</strain>
    </source>
</reference>
<feature type="active site" evidence="4">
    <location>
        <position position="500"/>
    </location>
</feature>
<dbReference type="InterPro" id="IPR016162">
    <property type="entry name" value="Ald_DH_N"/>
</dbReference>
<dbReference type="PROSITE" id="PS00687">
    <property type="entry name" value="ALDEHYDE_DEHYDR_GLU"/>
    <property type="match status" value="1"/>
</dbReference>
<evidence type="ECO:0000256" key="4">
    <source>
        <dbReference type="PROSITE-ProRule" id="PRU10007"/>
    </source>
</evidence>
<dbReference type="SUPFAM" id="SSF53720">
    <property type="entry name" value="ALDH-like"/>
    <property type="match status" value="1"/>
</dbReference>
<dbReference type="Proteomes" id="UP000789572">
    <property type="component" value="Unassembled WGS sequence"/>
</dbReference>
<dbReference type="PROSITE" id="PS00070">
    <property type="entry name" value="ALDEHYDE_DEHYDR_CYS"/>
    <property type="match status" value="1"/>
</dbReference>
<dbReference type="GO" id="GO:0004029">
    <property type="term" value="F:aldehyde dehydrogenase (NAD+) activity"/>
    <property type="evidence" value="ECO:0007669"/>
    <property type="project" value="TreeGrafter"/>
</dbReference>
<protein>
    <submittedName>
        <fullName evidence="8">8968_t:CDS:1</fullName>
    </submittedName>
</protein>
<dbReference type="InterPro" id="IPR016163">
    <property type="entry name" value="Ald_DH_C"/>
</dbReference>
<evidence type="ECO:0000256" key="6">
    <source>
        <dbReference type="SAM" id="MobiDB-lite"/>
    </source>
</evidence>
<proteinExistence type="inferred from homology"/>
<dbReference type="GO" id="GO:0006081">
    <property type="term" value="P:aldehyde metabolic process"/>
    <property type="evidence" value="ECO:0007669"/>
    <property type="project" value="InterPro"/>
</dbReference>
<evidence type="ECO:0000259" key="7">
    <source>
        <dbReference type="Pfam" id="PF00171"/>
    </source>
</evidence>
<dbReference type="PANTHER" id="PTHR43570">
    <property type="entry name" value="ALDEHYDE DEHYDROGENASE"/>
    <property type="match status" value="1"/>
</dbReference>
<dbReference type="AlphaFoldDB" id="A0A9N9CD32"/>
<evidence type="ECO:0000256" key="3">
    <source>
        <dbReference type="ARBA" id="ARBA00023027"/>
    </source>
</evidence>
<dbReference type="InterPro" id="IPR012394">
    <property type="entry name" value="Aldehyde_DH_NAD(P)"/>
</dbReference>